<dbReference type="Proteomes" id="UP001608902">
    <property type="component" value="Unassembled WGS sequence"/>
</dbReference>
<reference evidence="1 2" key="1">
    <citation type="submission" date="2024-08" db="EMBL/GenBank/DDBJ databases">
        <title>Gnathostoma spinigerum genome.</title>
        <authorList>
            <person name="Gonzalez-Bertolin B."/>
            <person name="Monzon S."/>
            <person name="Zaballos A."/>
            <person name="Jimenez P."/>
            <person name="Dekumyoy P."/>
            <person name="Varona S."/>
            <person name="Cuesta I."/>
            <person name="Sumanam S."/>
            <person name="Adisakwattana P."/>
            <person name="Gasser R.B."/>
            <person name="Hernandez-Gonzalez A."/>
            <person name="Young N.D."/>
            <person name="Perteguer M.J."/>
        </authorList>
    </citation>
    <scope>NUCLEOTIDE SEQUENCE [LARGE SCALE GENOMIC DNA]</scope>
    <source>
        <strain evidence="1">AL3</strain>
        <tissue evidence="1">Liver</tissue>
    </source>
</reference>
<dbReference type="AlphaFoldDB" id="A0ABD6E958"/>
<dbReference type="EMBL" id="JBGFUD010001664">
    <property type="protein sequence ID" value="MFH4976595.1"/>
    <property type="molecule type" value="Genomic_DNA"/>
</dbReference>
<organism evidence="1 2">
    <name type="scientific">Gnathostoma spinigerum</name>
    <dbReference type="NCBI Taxonomy" id="75299"/>
    <lineage>
        <taxon>Eukaryota</taxon>
        <taxon>Metazoa</taxon>
        <taxon>Ecdysozoa</taxon>
        <taxon>Nematoda</taxon>
        <taxon>Chromadorea</taxon>
        <taxon>Rhabditida</taxon>
        <taxon>Spirurina</taxon>
        <taxon>Gnathostomatomorpha</taxon>
        <taxon>Gnathostomatoidea</taxon>
        <taxon>Gnathostomatidae</taxon>
        <taxon>Gnathostoma</taxon>
    </lineage>
</organism>
<gene>
    <name evidence="1" type="ORF">AB6A40_003304</name>
</gene>
<name>A0ABD6E958_9BILA</name>
<accession>A0ABD6E958</accession>
<protein>
    <submittedName>
        <fullName evidence="1">Uncharacterized protein</fullName>
    </submittedName>
</protein>
<comment type="caution">
    <text evidence="1">The sequence shown here is derived from an EMBL/GenBank/DDBJ whole genome shotgun (WGS) entry which is preliminary data.</text>
</comment>
<evidence type="ECO:0000313" key="1">
    <source>
        <dbReference type="EMBL" id="MFH4976595.1"/>
    </source>
</evidence>
<proteinExistence type="predicted"/>
<sequence length="145" mass="17194">MRLSICLSKNLNYIHWNRRVWEIGYRGPLLPQRKATGRPDLPVTDNQVLLLRERLSREYDVMKYLASPYFTKTEEAEYITLKGSPSEQRAAELQIQELRRMPGKPKRITSSKATDRRVANVGNLLHNHRAVEDSMRELIRRYRWD</sequence>
<evidence type="ECO:0000313" key="2">
    <source>
        <dbReference type="Proteomes" id="UP001608902"/>
    </source>
</evidence>
<keyword evidence="2" id="KW-1185">Reference proteome</keyword>